<evidence type="ECO:0000256" key="3">
    <source>
        <dbReference type="ARBA" id="ARBA00033629"/>
    </source>
</evidence>
<comment type="catalytic activity">
    <reaction evidence="3">
        <text>a butanoate ester + H2O = an aliphatic alcohol + butanoate + H(+)</text>
        <dbReference type="Rhea" id="RHEA:47348"/>
        <dbReference type="ChEBI" id="CHEBI:2571"/>
        <dbReference type="ChEBI" id="CHEBI:15377"/>
        <dbReference type="ChEBI" id="CHEBI:15378"/>
        <dbReference type="ChEBI" id="CHEBI:17968"/>
        <dbReference type="ChEBI" id="CHEBI:50477"/>
    </reaction>
    <physiologicalReaction direction="left-to-right" evidence="3">
        <dbReference type="Rhea" id="RHEA:47349"/>
    </physiologicalReaction>
</comment>
<evidence type="ECO:0000256" key="6">
    <source>
        <dbReference type="ARBA" id="ARBA00033780"/>
    </source>
</evidence>
<organism evidence="8 9">
    <name type="scientific">Actinomadura adrarensis</name>
    <dbReference type="NCBI Taxonomy" id="1819600"/>
    <lineage>
        <taxon>Bacteria</taxon>
        <taxon>Bacillati</taxon>
        <taxon>Actinomycetota</taxon>
        <taxon>Actinomycetes</taxon>
        <taxon>Streptosporangiales</taxon>
        <taxon>Thermomonosporaceae</taxon>
        <taxon>Actinomadura</taxon>
    </lineage>
</organism>
<feature type="domain" description="PET hydrolase/cutinase-like" evidence="7">
    <location>
        <begin position="38"/>
        <end position="145"/>
    </location>
</feature>
<protein>
    <recommendedName>
        <fullName evidence="5">poly(ethylene terephthalate) hydrolase</fullName>
        <ecNumber evidence="5">3.1.1.101</ecNumber>
    </recommendedName>
    <alternativeName>
        <fullName evidence="6">Poly(ethylene terephthalate) hydrolase</fullName>
    </alternativeName>
</protein>
<dbReference type="InterPro" id="IPR029058">
    <property type="entry name" value="AB_hydrolase_fold"/>
</dbReference>
<keyword evidence="8" id="KW-0378">Hydrolase</keyword>
<dbReference type="GO" id="GO:0016787">
    <property type="term" value="F:hydrolase activity"/>
    <property type="evidence" value="ECO:0007669"/>
    <property type="project" value="UniProtKB-KW"/>
</dbReference>
<dbReference type="Proteomes" id="UP001597083">
    <property type="component" value="Unassembled WGS sequence"/>
</dbReference>
<dbReference type="SUPFAM" id="SSF53474">
    <property type="entry name" value="alpha/beta-Hydrolases"/>
    <property type="match status" value="1"/>
</dbReference>
<evidence type="ECO:0000256" key="4">
    <source>
        <dbReference type="ARBA" id="ARBA00033707"/>
    </source>
</evidence>
<name>A0ABW3CKK1_9ACTN</name>
<sequence>MTGALLQGVTAAPAHAAPGGSGPYPADYETTLRLYNHTIYSPVSIPSGVTLPIVAWGNGACRADGTWFENILKEFASHGFLVIANGRPGGRGTTDSDMLVDAIDWAVRENTRLGSRFRGRIDTTKVAVMGQSCGGIEAYEVSAEDRRVTTTGIFNSGLMSALDKPMLSRLRAPVGYFIGGPSDIAYSNAMDDWRRLPSTLPAWMGNLDVGHFATYDQPNGGEFGRVGSLWLKWQLKGDQAARAQFVGPNCGLCNTDWDVMQKNLG</sequence>
<dbReference type="Gene3D" id="3.40.50.1820">
    <property type="entry name" value="alpha/beta hydrolase"/>
    <property type="match status" value="1"/>
</dbReference>
<accession>A0ABW3CKK1</accession>
<keyword evidence="2" id="KW-0574">Periplasm</keyword>
<comment type="caution">
    <text evidence="8">The sequence shown here is derived from an EMBL/GenBank/DDBJ whole genome shotgun (WGS) entry which is preliminary data.</text>
</comment>
<evidence type="ECO:0000256" key="5">
    <source>
        <dbReference type="ARBA" id="ARBA00033764"/>
    </source>
</evidence>
<evidence type="ECO:0000313" key="8">
    <source>
        <dbReference type="EMBL" id="MFD0854287.1"/>
    </source>
</evidence>
<comment type="catalytic activity">
    <reaction evidence="4">
        <text>(ethylene terephthalate)(n) + H2O = (ethylene terephthalate)(n-1) + 4-[(2-hydroxyethoxy)carbonyl]benzoate + H(+)</text>
        <dbReference type="Rhea" id="RHEA:49528"/>
        <dbReference type="Rhea" id="RHEA-COMP:12420"/>
        <dbReference type="Rhea" id="RHEA-COMP:12421"/>
        <dbReference type="ChEBI" id="CHEBI:15377"/>
        <dbReference type="ChEBI" id="CHEBI:15378"/>
        <dbReference type="ChEBI" id="CHEBI:131701"/>
        <dbReference type="ChEBI" id="CHEBI:131704"/>
        <dbReference type="EC" id="3.1.1.101"/>
    </reaction>
    <physiologicalReaction direction="left-to-right" evidence="4">
        <dbReference type="Rhea" id="RHEA:49529"/>
    </physiologicalReaction>
</comment>
<comment type="subcellular location">
    <subcellularLocation>
        <location evidence="1">Periplasm</location>
    </subcellularLocation>
</comment>
<keyword evidence="9" id="KW-1185">Reference proteome</keyword>
<evidence type="ECO:0000256" key="2">
    <source>
        <dbReference type="ARBA" id="ARBA00022764"/>
    </source>
</evidence>
<evidence type="ECO:0000256" key="1">
    <source>
        <dbReference type="ARBA" id="ARBA00004418"/>
    </source>
</evidence>
<gene>
    <name evidence="8" type="ORF">ACFQ07_18760</name>
</gene>
<dbReference type="PANTHER" id="PTHR33428">
    <property type="entry name" value="CHLOROPHYLLASE-2, CHLOROPLASTIC"/>
    <property type="match status" value="1"/>
</dbReference>
<dbReference type="EC" id="3.1.1.101" evidence="5"/>
<reference evidence="9" key="1">
    <citation type="journal article" date="2019" name="Int. J. Syst. Evol. Microbiol.">
        <title>The Global Catalogue of Microorganisms (GCM) 10K type strain sequencing project: providing services to taxonomists for standard genome sequencing and annotation.</title>
        <authorList>
            <consortium name="The Broad Institute Genomics Platform"/>
            <consortium name="The Broad Institute Genome Sequencing Center for Infectious Disease"/>
            <person name="Wu L."/>
            <person name="Ma J."/>
        </authorList>
    </citation>
    <scope>NUCLEOTIDE SEQUENCE [LARGE SCALE GENOMIC DNA]</scope>
    <source>
        <strain evidence="9">JCM 31696</strain>
    </source>
</reference>
<proteinExistence type="predicted"/>
<dbReference type="PANTHER" id="PTHR33428:SF14">
    <property type="entry name" value="CARBOXYLESTERASE TYPE B DOMAIN-CONTAINING PROTEIN"/>
    <property type="match status" value="1"/>
</dbReference>
<evidence type="ECO:0000313" key="9">
    <source>
        <dbReference type="Proteomes" id="UP001597083"/>
    </source>
</evidence>
<evidence type="ECO:0000259" key="7">
    <source>
        <dbReference type="Pfam" id="PF12740"/>
    </source>
</evidence>
<dbReference type="Pfam" id="PF12740">
    <property type="entry name" value="PETase"/>
    <property type="match status" value="1"/>
</dbReference>
<dbReference type="EMBL" id="JBHTIR010002829">
    <property type="protein sequence ID" value="MFD0854287.1"/>
    <property type="molecule type" value="Genomic_DNA"/>
</dbReference>
<dbReference type="InterPro" id="IPR041127">
    <property type="entry name" value="PET_hydrolase/cutinase-like"/>
</dbReference>